<dbReference type="Pfam" id="PF13360">
    <property type="entry name" value="PQQ_2"/>
    <property type="match status" value="1"/>
</dbReference>
<sequence length="415" mass="45096">MQVFKQLKKAASMLTVGLMTVTLSGCSIFSDDDEEIKIAPLQPINQSVAAKVKWQRSVGDGVGDYFSRLNPVVYGDTIFAADRQGRIKAFNKNNGKTIWTQDLHSLINVNEATEESWFSGIFSQTFSARISGGLVASYDKLYLGTENGDLIALEAETGELAWHTEVGNEINSDPAVGENRVVVHTTGGKVISFDAASGEQQWFYEYQTPMLSIRGSSAPTIANGGVMVGDDNGSATVLIAKNGQQAWSQRVGQPTGSTELEALADIDANPVLVGSVVYMIAYNGELAALELRSGEVRWKRDYSAFENLLVHGGRIYLTNHESHIYALNQQGGIELWSNNQMFGRKLTGPVWHDGFIALGDLEGYLHWIDPASGNIEGRYEIGGDGIYAQPIVDGNTLYTQTRDGDLVAIELTAGN</sequence>
<evidence type="ECO:0000259" key="5">
    <source>
        <dbReference type="Pfam" id="PF13360"/>
    </source>
</evidence>
<dbReference type="InterPro" id="IPR017687">
    <property type="entry name" value="BamB"/>
</dbReference>
<keyword evidence="4" id="KW-0564">Palmitate</keyword>
<comment type="caution">
    <text evidence="6">The sequence shown here is derived from an EMBL/GenBank/DDBJ whole genome shotgun (WGS) entry which is preliminary data.</text>
</comment>
<dbReference type="HAMAP" id="MF_00923">
    <property type="entry name" value="OM_assembly_BamB"/>
    <property type="match status" value="1"/>
</dbReference>
<keyword evidence="2 4" id="KW-0472">Membrane</keyword>
<accession>A0A432ZCZ5</accession>
<comment type="subcellular location">
    <subcellularLocation>
        <location evidence="4">Cell outer membrane</location>
        <topology evidence="4">Lipid-anchor</topology>
    </subcellularLocation>
</comment>
<dbReference type="AlphaFoldDB" id="A0A432ZCZ5"/>
<dbReference type="Proteomes" id="UP000287908">
    <property type="component" value="Unassembled WGS sequence"/>
</dbReference>
<keyword evidence="1 4" id="KW-0732">Signal</keyword>
<dbReference type="GO" id="GO:0009279">
    <property type="term" value="C:cell outer membrane"/>
    <property type="evidence" value="ECO:0007669"/>
    <property type="project" value="UniProtKB-SubCell"/>
</dbReference>
<comment type="subunit">
    <text evidence="4">Part of the Bam complex.</text>
</comment>
<dbReference type="PANTHER" id="PTHR34512:SF30">
    <property type="entry name" value="OUTER MEMBRANE PROTEIN ASSEMBLY FACTOR BAMB"/>
    <property type="match status" value="1"/>
</dbReference>
<dbReference type="RefSeq" id="WP_126784523.1">
    <property type="nucleotide sequence ID" value="NZ_PIQF01000002.1"/>
</dbReference>
<evidence type="ECO:0000313" key="6">
    <source>
        <dbReference type="EMBL" id="RUO75794.1"/>
    </source>
</evidence>
<evidence type="ECO:0000256" key="4">
    <source>
        <dbReference type="HAMAP-Rule" id="MF_00923"/>
    </source>
</evidence>
<dbReference type="EMBL" id="PIQF01000002">
    <property type="protein sequence ID" value="RUO75794.1"/>
    <property type="molecule type" value="Genomic_DNA"/>
</dbReference>
<dbReference type="NCBIfam" id="NF008351">
    <property type="entry name" value="PRK11138.1"/>
    <property type="match status" value="1"/>
</dbReference>
<proteinExistence type="inferred from homology"/>
<evidence type="ECO:0000256" key="2">
    <source>
        <dbReference type="ARBA" id="ARBA00023136"/>
    </source>
</evidence>
<dbReference type="GO" id="GO:0051205">
    <property type="term" value="P:protein insertion into membrane"/>
    <property type="evidence" value="ECO:0007669"/>
    <property type="project" value="UniProtKB-UniRule"/>
</dbReference>
<dbReference type="SMART" id="SM00564">
    <property type="entry name" value="PQQ"/>
    <property type="match status" value="7"/>
</dbReference>
<dbReference type="SUPFAM" id="SSF50998">
    <property type="entry name" value="Quinoprotein alcohol dehydrogenase-like"/>
    <property type="match status" value="1"/>
</dbReference>
<organism evidence="6 7">
    <name type="scientific">Idiomarina seosinensis</name>
    <dbReference type="NCBI Taxonomy" id="281739"/>
    <lineage>
        <taxon>Bacteria</taxon>
        <taxon>Pseudomonadati</taxon>
        <taxon>Pseudomonadota</taxon>
        <taxon>Gammaproteobacteria</taxon>
        <taxon>Alteromonadales</taxon>
        <taxon>Idiomarinaceae</taxon>
        <taxon>Idiomarina</taxon>
    </lineage>
</organism>
<keyword evidence="7" id="KW-1185">Reference proteome</keyword>
<gene>
    <name evidence="4" type="primary">bamB</name>
    <name evidence="6" type="ORF">CWI81_06600</name>
</gene>
<dbReference type="NCBIfam" id="TIGR03300">
    <property type="entry name" value="assembly_YfgL"/>
    <property type="match status" value="1"/>
</dbReference>
<dbReference type="Gene3D" id="2.130.10.10">
    <property type="entry name" value="YVTN repeat-like/Quinoprotein amine dehydrogenase"/>
    <property type="match status" value="1"/>
</dbReference>
<evidence type="ECO:0000256" key="3">
    <source>
        <dbReference type="ARBA" id="ARBA00023237"/>
    </source>
</evidence>
<comment type="function">
    <text evidence="4">Part of the outer membrane protein assembly complex, which is involved in assembly and insertion of beta-barrel proteins into the outer membrane.</text>
</comment>
<dbReference type="InterPro" id="IPR015943">
    <property type="entry name" value="WD40/YVTN_repeat-like_dom_sf"/>
</dbReference>
<dbReference type="InterPro" id="IPR002372">
    <property type="entry name" value="PQQ_rpt_dom"/>
</dbReference>
<dbReference type="PANTHER" id="PTHR34512">
    <property type="entry name" value="CELL SURFACE PROTEIN"/>
    <property type="match status" value="1"/>
</dbReference>
<dbReference type="InterPro" id="IPR011047">
    <property type="entry name" value="Quinoprotein_ADH-like_sf"/>
</dbReference>
<evidence type="ECO:0000256" key="1">
    <source>
        <dbReference type="ARBA" id="ARBA00022729"/>
    </source>
</evidence>
<evidence type="ECO:0000313" key="7">
    <source>
        <dbReference type="Proteomes" id="UP000287908"/>
    </source>
</evidence>
<reference evidence="6 7" key="1">
    <citation type="journal article" date="2011" name="Front. Microbiol.">
        <title>Genomic signatures of strain selection and enhancement in Bacillus atrophaeus var. globigii, a historical biowarfare simulant.</title>
        <authorList>
            <person name="Gibbons H.S."/>
            <person name="Broomall S.M."/>
            <person name="McNew L.A."/>
            <person name="Daligault H."/>
            <person name="Chapman C."/>
            <person name="Bruce D."/>
            <person name="Karavis M."/>
            <person name="Krepps M."/>
            <person name="McGregor P.A."/>
            <person name="Hong C."/>
            <person name="Park K.H."/>
            <person name="Akmal A."/>
            <person name="Feldman A."/>
            <person name="Lin J.S."/>
            <person name="Chang W.E."/>
            <person name="Higgs B.W."/>
            <person name="Demirev P."/>
            <person name="Lindquist J."/>
            <person name="Liem A."/>
            <person name="Fochler E."/>
            <person name="Read T.D."/>
            <person name="Tapia R."/>
            <person name="Johnson S."/>
            <person name="Bishop-Lilly K.A."/>
            <person name="Detter C."/>
            <person name="Han C."/>
            <person name="Sozhamannan S."/>
            <person name="Rosenzweig C.N."/>
            <person name="Skowronski E.W."/>
        </authorList>
    </citation>
    <scope>NUCLEOTIDE SEQUENCE [LARGE SCALE GENOMIC DNA]</scope>
    <source>
        <strain evidence="6 7">CL-SP19</strain>
    </source>
</reference>
<dbReference type="InterPro" id="IPR018391">
    <property type="entry name" value="PQQ_b-propeller_rpt"/>
</dbReference>
<comment type="similarity">
    <text evidence="4">Belongs to the BamB family.</text>
</comment>
<dbReference type="OrthoDB" id="5173551at2"/>
<keyword evidence="3 4" id="KW-0998">Cell outer membrane</keyword>
<dbReference type="GO" id="GO:0043165">
    <property type="term" value="P:Gram-negative-bacterium-type cell outer membrane assembly"/>
    <property type="evidence" value="ECO:0007669"/>
    <property type="project" value="UniProtKB-UniRule"/>
</dbReference>
<feature type="domain" description="Pyrrolo-quinoline quinone repeat" evidence="5">
    <location>
        <begin position="84"/>
        <end position="338"/>
    </location>
</feature>
<keyword evidence="4" id="KW-0449">Lipoprotein</keyword>
<protein>
    <recommendedName>
        <fullName evidence="4">Outer membrane protein assembly factor BamB</fullName>
    </recommendedName>
</protein>
<dbReference type="PROSITE" id="PS51257">
    <property type="entry name" value="PROKAR_LIPOPROTEIN"/>
    <property type="match status" value="1"/>
</dbReference>
<name>A0A432ZCZ5_9GAMM</name>